<evidence type="ECO:0000256" key="3">
    <source>
        <dbReference type="ARBA" id="ARBA00022475"/>
    </source>
</evidence>
<gene>
    <name evidence="9" type="ORF">ACFQKB_37705</name>
</gene>
<feature type="transmembrane region" description="Helical" evidence="7">
    <location>
        <begin position="227"/>
        <end position="249"/>
    </location>
</feature>
<evidence type="ECO:0000313" key="10">
    <source>
        <dbReference type="Proteomes" id="UP001596380"/>
    </source>
</evidence>
<evidence type="ECO:0000313" key="9">
    <source>
        <dbReference type="EMBL" id="MFC6885545.1"/>
    </source>
</evidence>
<reference evidence="10" key="1">
    <citation type="journal article" date="2019" name="Int. J. Syst. Evol. Microbiol.">
        <title>The Global Catalogue of Microorganisms (GCM) 10K type strain sequencing project: providing services to taxonomists for standard genome sequencing and annotation.</title>
        <authorList>
            <consortium name="The Broad Institute Genomics Platform"/>
            <consortium name="The Broad Institute Genome Sequencing Center for Infectious Disease"/>
            <person name="Wu L."/>
            <person name="Ma J."/>
        </authorList>
    </citation>
    <scope>NUCLEOTIDE SEQUENCE [LARGE SCALE GENOMIC DNA]</scope>
    <source>
        <strain evidence="10">JCM 3369</strain>
    </source>
</reference>
<evidence type="ECO:0000256" key="7">
    <source>
        <dbReference type="SAM" id="Phobius"/>
    </source>
</evidence>
<keyword evidence="6 7" id="KW-0472">Membrane</keyword>
<feature type="transmembrane region" description="Helical" evidence="7">
    <location>
        <begin position="279"/>
        <end position="299"/>
    </location>
</feature>
<dbReference type="Proteomes" id="UP001596380">
    <property type="component" value="Unassembled WGS sequence"/>
</dbReference>
<dbReference type="RefSeq" id="WP_378063963.1">
    <property type="nucleotide sequence ID" value="NZ_JBHSXS010000039.1"/>
</dbReference>
<dbReference type="SUPFAM" id="SSF82866">
    <property type="entry name" value="Multidrug efflux transporter AcrB transmembrane domain"/>
    <property type="match status" value="2"/>
</dbReference>
<feature type="transmembrane region" description="Helical" evidence="7">
    <location>
        <begin position="202"/>
        <end position="221"/>
    </location>
</feature>
<feature type="transmembrane region" description="Helical" evidence="7">
    <location>
        <begin position="625"/>
        <end position="644"/>
    </location>
</feature>
<name>A0ABW2CYZ9_9ACTN</name>
<feature type="transmembrane region" description="Helical" evidence="7">
    <location>
        <begin position="357"/>
        <end position="377"/>
    </location>
</feature>
<evidence type="ECO:0000259" key="8">
    <source>
        <dbReference type="PROSITE" id="PS50156"/>
    </source>
</evidence>
<dbReference type="InterPro" id="IPR050545">
    <property type="entry name" value="Mycobact_MmpL"/>
</dbReference>
<protein>
    <submittedName>
        <fullName evidence="9">MMPL family transporter</fullName>
    </submittedName>
</protein>
<feature type="transmembrane region" description="Helical" evidence="7">
    <location>
        <begin position="536"/>
        <end position="558"/>
    </location>
</feature>
<sequence>MLGRLAGFVVRRRRAVLVVALLLALVGGAGGATLFDRVKGGGFDDPGSESGRAAEILRDGFGQGPPNLVLLVDAPKGVDDPAAARAGAGLGKRLAGEEGVVNVASYWDGRAPQLKGKRGDKALVVATIRGDDTAVEKRLERLAGAYEGKRDGLEVSVGGYAMLQHEMVEQSQKDVQLGEAIVFPVTLVALVLLFGSVVAASLPLAVALLTVLLGMATMWALTQVTDLSVFAINVITLLGLGLAIDYSLLVVNRYREELRAGNAGPEAIAATMRTAGRTVVFSAVTVAVALSGLGLFPMLALRSMAYGGIVTAGLSALVSLTVLPALLAVLGDRVGRGRERATGFWHRVASFVMRRPVGVAAPAVLVLLVLGAPFLGIKLGMPDERVMPESSGARHVATVVRGEFSSGEQNALQVVAPEADGRLGAYAERLSRLDGVARVDTSTGSYADGARRDVRGAFAQGRAAYLSVVPEGDAGRVVKRVRAEPAPFRVLVGGTAAVNEDGTASLKHRLPYALAAVVGMMLVLLFLLTGSVLLPVIALVLSGLSLTAAFGALVWIFQDGHLSGALGFTVTGTTIATVPVMLFGVAFGLAMDYQVFMLARIREEYELTGDGTRAVAMGLERVGRIVSAAAVLMAIVFLAFLVSGMTFMKAFGIGLPLAVLMDATLIRGALLPAAMRLGGRATWWAPGPLRRLHARFGLREADAAEAPSFSGDFSGFDRVR</sequence>
<evidence type="ECO:0000256" key="2">
    <source>
        <dbReference type="ARBA" id="ARBA00010157"/>
    </source>
</evidence>
<proteinExistence type="inferred from homology"/>
<comment type="similarity">
    <text evidence="2">Belongs to the resistance-nodulation-cell division (RND) (TC 2.A.6) family. MmpL subfamily.</text>
</comment>
<keyword evidence="4 7" id="KW-0812">Transmembrane</keyword>
<keyword evidence="10" id="KW-1185">Reference proteome</keyword>
<comment type="subcellular location">
    <subcellularLocation>
        <location evidence="1">Cell membrane</location>
        <topology evidence="1">Multi-pass membrane protein</topology>
    </subcellularLocation>
</comment>
<feature type="transmembrane region" description="Helical" evidence="7">
    <location>
        <begin position="510"/>
        <end position="529"/>
    </location>
</feature>
<evidence type="ECO:0000256" key="5">
    <source>
        <dbReference type="ARBA" id="ARBA00022989"/>
    </source>
</evidence>
<keyword evidence="3" id="KW-1003">Cell membrane</keyword>
<dbReference type="Pfam" id="PF03176">
    <property type="entry name" value="MMPL"/>
    <property type="match status" value="2"/>
</dbReference>
<dbReference type="InterPro" id="IPR004869">
    <property type="entry name" value="MMPL_dom"/>
</dbReference>
<dbReference type="Gene3D" id="1.20.1640.10">
    <property type="entry name" value="Multidrug efflux transporter AcrB transmembrane domain"/>
    <property type="match status" value="2"/>
</dbReference>
<organism evidence="9 10">
    <name type="scientific">Actinomadura yumaensis</name>
    <dbReference type="NCBI Taxonomy" id="111807"/>
    <lineage>
        <taxon>Bacteria</taxon>
        <taxon>Bacillati</taxon>
        <taxon>Actinomycetota</taxon>
        <taxon>Actinomycetes</taxon>
        <taxon>Streptosporangiales</taxon>
        <taxon>Thermomonosporaceae</taxon>
        <taxon>Actinomadura</taxon>
    </lineage>
</organism>
<dbReference type="PANTHER" id="PTHR33406:SF11">
    <property type="entry name" value="MEMBRANE PROTEIN SCO6666-RELATED"/>
    <property type="match status" value="1"/>
</dbReference>
<feature type="domain" description="SSD" evidence="8">
    <location>
        <begin position="209"/>
        <end position="329"/>
    </location>
</feature>
<feature type="transmembrane region" description="Helical" evidence="7">
    <location>
        <begin position="564"/>
        <end position="590"/>
    </location>
</feature>
<evidence type="ECO:0000256" key="4">
    <source>
        <dbReference type="ARBA" id="ARBA00022692"/>
    </source>
</evidence>
<dbReference type="EMBL" id="JBHSXS010000039">
    <property type="protein sequence ID" value="MFC6885545.1"/>
    <property type="molecule type" value="Genomic_DNA"/>
</dbReference>
<feature type="transmembrane region" description="Helical" evidence="7">
    <location>
        <begin position="305"/>
        <end position="330"/>
    </location>
</feature>
<dbReference type="PANTHER" id="PTHR33406">
    <property type="entry name" value="MEMBRANE PROTEIN MJ1562-RELATED"/>
    <property type="match status" value="1"/>
</dbReference>
<keyword evidence="5 7" id="KW-1133">Transmembrane helix</keyword>
<evidence type="ECO:0000256" key="6">
    <source>
        <dbReference type="ARBA" id="ARBA00023136"/>
    </source>
</evidence>
<dbReference type="InterPro" id="IPR000731">
    <property type="entry name" value="SSD"/>
</dbReference>
<feature type="transmembrane region" description="Helical" evidence="7">
    <location>
        <begin position="650"/>
        <end position="670"/>
    </location>
</feature>
<accession>A0ABW2CYZ9</accession>
<comment type="caution">
    <text evidence="9">The sequence shown here is derived from an EMBL/GenBank/DDBJ whole genome shotgun (WGS) entry which is preliminary data.</text>
</comment>
<feature type="transmembrane region" description="Helical" evidence="7">
    <location>
        <begin position="177"/>
        <end position="195"/>
    </location>
</feature>
<evidence type="ECO:0000256" key="1">
    <source>
        <dbReference type="ARBA" id="ARBA00004651"/>
    </source>
</evidence>
<dbReference type="PROSITE" id="PS50156">
    <property type="entry name" value="SSD"/>
    <property type="match status" value="1"/>
</dbReference>